<evidence type="ECO:0000256" key="1">
    <source>
        <dbReference type="SAM" id="MobiDB-lite"/>
    </source>
</evidence>
<dbReference type="EMBL" id="VCEJ01000004">
    <property type="protein sequence ID" value="TLV00448.1"/>
    <property type="molecule type" value="Genomic_DNA"/>
</dbReference>
<comment type="caution">
    <text evidence="3">The sequence shown here is derived from an EMBL/GenBank/DDBJ whole genome shotgun (WGS) entry which is preliminary data.</text>
</comment>
<name>A0A5R9KWA2_9BACT</name>
<keyword evidence="2" id="KW-1133">Transmembrane helix</keyword>
<evidence type="ECO:0000256" key="2">
    <source>
        <dbReference type="SAM" id="Phobius"/>
    </source>
</evidence>
<dbReference type="OrthoDB" id="961307at2"/>
<gene>
    <name evidence="3" type="ORF">FEN17_13240</name>
</gene>
<reference evidence="3 4" key="1">
    <citation type="submission" date="2019-05" db="EMBL/GenBank/DDBJ databases">
        <authorList>
            <person name="Qu J.-H."/>
        </authorList>
    </citation>
    <scope>NUCLEOTIDE SEQUENCE [LARGE SCALE GENOMIC DNA]</scope>
    <source>
        <strain evidence="3 4">T17</strain>
    </source>
</reference>
<sequence>MNSPIDSSVKIKPFSSDTDKDKLDLQLDADVYREKLEHQWSDLKTEATSYGKQALVIGGVVATSYLVMNAFLPKTKKDKEAEKKKQAPKEEFVLIEKSKLKKDKARSTAGQAVQSLAWTLAVGWARQKLKHLMQDEQKTE</sequence>
<evidence type="ECO:0000313" key="4">
    <source>
        <dbReference type="Proteomes" id="UP000306402"/>
    </source>
</evidence>
<feature type="transmembrane region" description="Helical" evidence="2">
    <location>
        <begin position="54"/>
        <end position="72"/>
    </location>
</feature>
<proteinExistence type="predicted"/>
<keyword evidence="4" id="KW-1185">Reference proteome</keyword>
<accession>A0A5R9KWA2</accession>
<dbReference type="Proteomes" id="UP000306402">
    <property type="component" value="Unassembled WGS sequence"/>
</dbReference>
<feature type="region of interest" description="Disordered" evidence="1">
    <location>
        <begin position="1"/>
        <end position="20"/>
    </location>
</feature>
<evidence type="ECO:0000313" key="3">
    <source>
        <dbReference type="EMBL" id="TLV00448.1"/>
    </source>
</evidence>
<keyword evidence="2" id="KW-0472">Membrane</keyword>
<dbReference type="AlphaFoldDB" id="A0A5R9KWA2"/>
<keyword evidence="2" id="KW-0812">Transmembrane</keyword>
<protein>
    <submittedName>
        <fullName evidence="3">Uncharacterized protein</fullName>
    </submittedName>
</protein>
<dbReference type="RefSeq" id="WP_138365828.1">
    <property type="nucleotide sequence ID" value="NZ_VCEJ01000004.1"/>
</dbReference>
<organism evidence="3 4">
    <name type="scientific">Dyadobacter luticola</name>
    <dbReference type="NCBI Taxonomy" id="1979387"/>
    <lineage>
        <taxon>Bacteria</taxon>
        <taxon>Pseudomonadati</taxon>
        <taxon>Bacteroidota</taxon>
        <taxon>Cytophagia</taxon>
        <taxon>Cytophagales</taxon>
        <taxon>Spirosomataceae</taxon>
        <taxon>Dyadobacter</taxon>
    </lineage>
</organism>